<name>A0AAD7ZJS2_DIPPU</name>
<feature type="non-terminal residue" evidence="2">
    <location>
        <position position="1"/>
    </location>
</feature>
<keyword evidence="3" id="KW-1185">Reference proteome</keyword>
<gene>
    <name evidence="2" type="ORF">L9F63_023140</name>
</gene>
<comment type="caution">
    <text evidence="2">The sequence shown here is derived from an EMBL/GenBank/DDBJ whole genome shotgun (WGS) entry which is preliminary data.</text>
</comment>
<organism evidence="2 3">
    <name type="scientific">Diploptera punctata</name>
    <name type="common">Pacific beetle cockroach</name>
    <dbReference type="NCBI Taxonomy" id="6984"/>
    <lineage>
        <taxon>Eukaryota</taxon>
        <taxon>Metazoa</taxon>
        <taxon>Ecdysozoa</taxon>
        <taxon>Arthropoda</taxon>
        <taxon>Hexapoda</taxon>
        <taxon>Insecta</taxon>
        <taxon>Pterygota</taxon>
        <taxon>Neoptera</taxon>
        <taxon>Polyneoptera</taxon>
        <taxon>Dictyoptera</taxon>
        <taxon>Blattodea</taxon>
        <taxon>Blaberoidea</taxon>
        <taxon>Blaberidae</taxon>
        <taxon>Diplopterinae</taxon>
        <taxon>Diploptera</taxon>
    </lineage>
</organism>
<evidence type="ECO:0000256" key="1">
    <source>
        <dbReference type="SAM" id="MobiDB-lite"/>
    </source>
</evidence>
<accession>A0AAD7ZJS2</accession>
<evidence type="ECO:0000313" key="3">
    <source>
        <dbReference type="Proteomes" id="UP001233999"/>
    </source>
</evidence>
<feature type="region of interest" description="Disordered" evidence="1">
    <location>
        <begin position="43"/>
        <end position="71"/>
    </location>
</feature>
<feature type="compositionally biased region" description="Basic residues" evidence="1">
    <location>
        <begin position="60"/>
        <end position="70"/>
    </location>
</feature>
<proteinExistence type="predicted"/>
<evidence type="ECO:0000313" key="2">
    <source>
        <dbReference type="EMBL" id="KAJ9581676.1"/>
    </source>
</evidence>
<reference evidence="2" key="1">
    <citation type="journal article" date="2023" name="IScience">
        <title>Live-bearing cockroach genome reveals convergent evolutionary mechanisms linked to viviparity in insects and beyond.</title>
        <authorList>
            <person name="Fouks B."/>
            <person name="Harrison M.C."/>
            <person name="Mikhailova A.A."/>
            <person name="Marchal E."/>
            <person name="English S."/>
            <person name="Carruthers M."/>
            <person name="Jennings E.C."/>
            <person name="Chiamaka E.L."/>
            <person name="Frigard R.A."/>
            <person name="Pippel M."/>
            <person name="Attardo G.M."/>
            <person name="Benoit J.B."/>
            <person name="Bornberg-Bauer E."/>
            <person name="Tobe S.S."/>
        </authorList>
    </citation>
    <scope>NUCLEOTIDE SEQUENCE</scope>
    <source>
        <strain evidence="2">Stay&amp;Tobe</strain>
    </source>
</reference>
<dbReference type="AlphaFoldDB" id="A0AAD7ZJS2"/>
<reference evidence="2" key="2">
    <citation type="submission" date="2023-05" db="EMBL/GenBank/DDBJ databases">
        <authorList>
            <person name="Fouks B."/>
        </authorList>
    </citation>
    <scope>NUCLEOTIDE SEQUENCE</scope>
    <source>
        <strain evidence="2">Stay&amp;Tobe</strain>
        <tissue evidence="2">Testes</tissue>
    </source>
</reference>
<dbReference type="EMBL" id="JASPKZ010007864">
    <property type="protein sequence ID" value="KAJ9581676.1"/>
    <property type="molecule type" value="Genomic_DNA"/>
</dbReference>
<sequence>ENTQHFQWDNSKRELAGKKRIDMIEIETVELRPTLRKQQIRRLLETPNPQKNTNLWAPPKKNKRNRRRTKSREAEIEIATLNVITLFAEGRLIELKTV</sequence>
<dbReference type="Proteomes" id="UP001233999">
    <property type="component" value="Unassembled WGS sequence"/>
</dbReference>
<protein>
    <submittedName>
        <fullName evidence="2">Uncharacterized protein</fullName>
    </submittedName>
</protein>